<evidence type="ECO:0000313" key="3">
    <source>
        <dbReference type="EMBL" id="QJA83648.1"/>
    </source>
</evidence>
<evidence type="ECO:0000313" key="1">
    <source>
        <dbReference type="EMBL" id="QJA47891.1"/>
    </source>
</evidence>
<evidence type="ECO:0000313" key="2">
    <source>
        <dbReference type="EMBL" id="QJA61894.1"/>
    </source>
</evidence>
<reference evidence="1" key="1">
    <citation type="submission" date="2020-03" db="EMBL/GenBank/DDBJ databases">
        <title>The deep terrestrial virosphere.</title>
        <authorList>
            <person name="Holmfeldt K."/>
            <person name="Nilsson E."/>
            <person name="Simone D."/>
            <person name="Lopez-Fernandez M."/>
            <person name="Wu X."/>
            <person name="de Brujin I."/>
            <person name="Lundin D."/>
            <person name="Andersson A."/>
            <person name="Bertilsson S."/>
            <person name="Dopson M."/>
        </authorList>
    </citation>
    <scope>NUCLEOTIDE SEQUENCE</scope>
    <source>
        <strain evidence="3">MM415A00269</strain>
        <strain evidence="2">MM415B00862</strain>
        <strain evidence="1">TM448A00755</strain>
        <strain evidence="4">TM448B01461</strain>
    </source>
</reference>
<dbReference type="EMBL" id="MT141456">
    <property type="protein sequence ID" value="QJA61894.1"/>
    <property type="molecule type" value="Genomic_DNA"/>
</dbReference>
<organism evidence="1">
    <name type="scientific">viral metagenome</name>
    <dbReference type="NCBI Taxonomy" id="1070528"/>
    <lineage>
        <taxon>unclassified sequences</taxon>
        <taxon>metagenomes</taxon>
        <taxon>organismal metagenomes</taxon>
    </lineage>
</organism>
<accession>A0A6H1ZKD1</accession>
<dbReference type="EMBL" id="MT142515">
    <property type="protein sequence ID" value="QJA83648.1"/>
    <property type="molecule type" value="Genomic_DNA"/>
</dbReference>
<dbReference type="AlphaFoldDB" id="A0A6H1ZKD1"/>
<dbReference type="EMBL" id="MT144062">
    <property type="protein sequence ID" value="QJA47891.1"/>
    <property type="molecule type" value="Genomic_DNA"/>
</dbReference>
<sequence length="106" mass="12244">MWDENKYPLGETPIFQNAISKTEEIMFVTLVSGEIHKALSDYDITREQWPWIRTKIINACQENLLHVLKSRQGYVEADPPEMEITFGPIPDDILDPKRWGIDADIG</sequence>
<proteinExistence type="predicted"/>
<dbReference type="EMBL" id="MT144762">
    <property type="protein sequence ID" value="QJH98981.1"/>
    <property type="molecule type" value="Genomic_DNA"/>
</dbReference>
<name>A0A6H1ZKD1_9ZZZZ</name>
<evidence type="ECO:0000313" key="4">
    <source>
        <dbReference type="EMBL" id="QJH98981.1"/>
    </source>
</evidence>
<protein>
    <submittedName>
        <fullName evidence="1">Uncharacterized protein</fullName>
    </submittedName>
</protein>
<gene>
    <name evidence="3" type="ORF">MM415A00269_0016</name>
    <name evidence="2" type="ORF">MM415B00862_0015</name>
    <name evidence="1" type="ORF">TM448A00755_0004</name>
    <name evidence="4" type="ORF">TM448B01461_0005</name>
</gene>